<dbReference type="GeneID" id="26247716"/>
<evidence type="ECO:0000313" key="1">
    <source>
        <dbReference type="EMBL" id="QLI66716.1"/>
    </source>
</evidence>
<dbReference type="RefSeq" id="XP_014539491.2">
    <property type="nucleotide sequence ID" value="XM_014684005.2"/>
</dbReference>
<dbReference type="AlphaFoldDB" id="A0A7D5UTW9"/>
<accession>A0A7D5UTW9</accession>
<protein>
    <submittedName>
        <fullName evidence="1">Uncharacterized protein</fullName>
    </submittedName>
</protein>
<dbReference type="OrthoDB" id="2322999at2759"/>
<sequence>MGVVKNTYPPASLYNRLPFIHDMGHVAETYADHLNYLRNLMDTHDMPPSVCVKLIHIHFHLNNGEILAVRELNAPPHGKIPFLQPTTPDVAGNVYGCNYIVDDAGDLQAFEYTTTEGGPDLAAYPAFVAVFCAAVVQRGMQHKFGLAINSGAAERGSWMELDFPEKRATFLLPGHVALPQSDRLVLRRTITKFPRPDNDGHGNRDLPTHGHIENTWGSSKGIGPDDQEPVDGVTTKNGLQLTGVALEPGTAFYVVASAISAAVYGAD</sequence>
<proteinExistence type="predicted"/>
<gene>
    <name evidence="1" type="ORF">G6M90_00g051840</name>
</gene>
<reference evidence="1 2" key="1">
    <citation type="submission" date="2020-07" db="EMBL/GenBank/DDBJ databases">
        <title>Telomere length de novo assembly of all 7 chromosomes of the fungus, Metarhizium brunneum, using a novel assembly pipeline.</title>
        <authorList>
            <person name="Saud z."/>
            <person name="Kortsinoglou A."/>
            <person name="Kouvelis V.N."/>
            <person name="Butt T.M."/>
        </authorList>
    </citation>
    <scope>NUCLEOTIDE SEQUENCE [LARGE SCALE GENOMIC DNA]</scope>
    <source>
        <strain evidence="1 2">4556</strain>
    </source>
</reference>
<dbReference type="Proteomes" id="UP000510686">
    <property type="component" value="Chromosome 2"/>
</dbReference>
<dbReference type="KEGG" id="mbrn:26247716"/>
<dbReference type="EMBL" id="CP058933">
    <property type="protein sequence ID" value="QLI66716.1"/>
    <property type="molecule type" value="Genomic_DNA"/>
</dbReference>
<keyword evidence="2" id="KW-1185">Reference proteome</keyword>
<organism evidence="1 2">
    <name type="scientific">Metarhizium brunneum</name>
    <dbReference type="NCBI Taxonomy" id="500148"/>
    <lineage>
        <taxon>Eukaryota</taxon>
        <taxon>Fungi</taxon>
        <taxon>Dikarya</taxon>
        <taxon>Ascomycota</taxon>
        <taxon>Pezizomycotina</taxon>
        <taxon>Sordariomycetes</taxon>
        <taxon>Hypocreomycetidae</taxon>
        <taxon>Hypocreales</taxon>
        <taxon>Clavicipitaceae</taxon>
        <taxon>Metarhizium</taxon>
    </lineage>
</organism>
<name>A0A7D5UTW9_9HYPO</name>
<evidence type="ECO:0000313" key="2">
    <source>
        <dbReference type="Proteomes" id="UP000510686"/>
    </source>
</evidence>